<reference evidence="9 10" key="1">
    <citation type="submission" date="2018-12" db="EMBL/GenBank/DDBJ databases">
        <title>The complete genome of the methanogenic archaea of the candidate phylum Verstraetearchaeota, obtained from the metagenome of underground thermal water.</title>
        <authorList>
            <person name="Kadnikov V.V."/>
            <person name="Mardanov A.V."/>
            <person name="Beletsky A.V."/>
            <person name="Karnachuk O.V."/>
            <person name="Ravin N.V."/>
        </authorList>
    </citation>
    <scope>NUCLEOTIDE SEQUENCE [LARGE SCALE GENOMIC DNA]</scope>
    <source>
        <strain evidence="9">Ch88</strain>
    </source>
</reference>
<dbReference type="AlphaFoldDB" id="A0A444L8A6"/>
<evidence type="ECO:0000256" key="5">
    <source>
        <dbReference type="ARBA" id="ARBA00022723"/>
    </source>
</evidence>
<protein>
    <recommendedName>
        <fullName evidence="8">DNA-directed RNA polymerase subunit Rpo12</fullName>
        <ecNumber evidence="8">2.7.7.6</ecNumber>
    </recommendedName>
    <alternativeName>
        <fullName evidence="8">DNA-directed RNA polymerase subunit P</fullName>
    </alternativeName>
</protein>
<dbReference type="HAMAP" id="MF_00615">
    <property type="entry name" value="RNApol_arch_Rpo12"/>
    <property type="match status" value="1"/>
</dbReference>
<accession>A0A444L8A6</accession>
<comment type="subcellular location">
    <subcellularLocation>
        <location evidence="8">Cytoplasm</location>
    </subcellularLocation>
</comment>
<keyword evidence="5 8" id="KW-0479">Metal-binding</keyword>
<evidence type="ECO:0000256" key="6">
    <source>
        <dbReference type="ARBA" id="ARBA00022833"/>
    </source>
</evidence>
<evidence type="ECO:0000313" key="9">
    <source>
        <dbReference type="EMBL" id="RWX73812.1"/>
    </source>
</evidence>
<evidence type="ECO:0000256" key="7">
    <source>
        <dbReference type="ARBA" id="ARBA00023163"/>
    </source>
</evidence>
<keyword evidence="1 8" id="KW-0240">DNA-directed RNA polymerase</keyword>
<dbReference type="GO" id="GO:0003677">
    <property type="term" value="F:DNA binding"/>
    <property type="evidence" value="ECO:0007669"/>
    <property type="project" value="InterPro"/>
</dbReference>
<dbReference type="SUPFAM" id="SSF63393">
    <property type="entry name" value="RNA polymerase subunits"/>
    <property type="match status" value="1"/>
</dbReference>
<keyword evidence="6 8" id="KW-0862">Zinc</keyword>
<dbReference type="Proteomes" id="UP000288215">
    <property type="component" value="Unassembled WGS sequence"/>
</dbReference>
<keyword evidence="7 8" id="KW-0804">Transcription</keyword>
<sequence>MPGYLGMATYLCEKCGKTIDSNELMGLPGIRCPVCGYRILYKSRSPIIREIKAR</sequence>
<name>A0A444L8A6_METS7</name>
<evidence type="ECO:0000256" key="8">
    <source>
        <dbReference type="HAMAP-Rule" id="MF_00615"/>
    </source>
</evidence>
<comment type="catalytic activity">
    <reaction evidence="8">
        <text>RNA(n) + a ribonucleoside 5'-triphosphate = RNA(n+1) + diphosphate</text>
        <dbReference type="Rhea" id="RHEA:21248"/>
        <dbReference type="Rhea" id="RHEA-COMP:14527"/>
        <dbReference type="Rhea" id="RHEA-COMP:17342"/>
        <dbReference type="ChEBI" id="CHEBI:33019"/>
        <dbReference type="ChEBI" id="CHEBI:61557"/>
        <dbReference type="ChEBI" id="CHEBI:140395"/>
        <dbReference type="EC" id="2.7.7.6"/>
    </reaction>
</comment>
<feature type="binding site" evidence="8">
    <location>
        <position position="35"/>
    </location>
    <ligand>
        <name>Zn(2+)</name>
        <dbReference type="ChEBI" id="CHEBI:29105"/>
    </ligand>
</feature>
<comment type="caution">
    <text evidence="9">The sequence shown here is derived from an EMBL/GenBank/DDBJ whole genome shotgun (WGS) entry which is preliminary data.</text>
</comment>
<gene>
    <name evidence="8" type="primary">rpo12</name>
    <name evidence="8" type="synonym">rpoP</name>
    <name evidence="9" type="ORF">Metus_0591</name>
</gene>
<keyword evidence="4 8" id="KW-0548">Nucleotidyltransferase</keyword>
<dbReference type="InterPro" id="IPR006591">
    <property type="entry name" value="RNAP_P/RPABC4"/>
</dbReference>
<dbReference type="InterPro" id="IPR029040">
    <property type="entry name" value="RPABC4/Spt4"/>
</dbReference>
<organism evidence="9 10">
    <name type="scientific">Methanosuratincola subterraneus</name>
    <dbReference type="NCBI Taxonomy" id="2593994"/>
    <lineage>
        <taxon>Archaea</taxon>
        <taxon>Thermoproteota</taxon>
        <taxon>Methanosuratincolia</taxon>
        <taxon>Candidatus Methanomethylicales</taxon>
        <taxon>Candidatus Methanomethylicaceae</taxon>
        <taxon>Candidatus Methanosuratincola (ex Vanwonterghem et al. 2016)</taxon>
    </lineage>
</organism>
<evidence type="ECO:0000256" key="4">
    <source>
        <dbReference type="ARBA" id="ARBA00022695"/>
    </source>
</evidence>
<dbReference type="SMART" id="SM00659">
    <property type="entry name" value="RPOLCX"/>
    <property type="match status" value="1"/>
</dbReference>
<dbReference type="Pfam" id="PF03604">
    <property type="entry name" value="Zn_ribbon_RPAB4"/>
    <property type="match status" value="1"/>
</dbReference>
<feature type="binding site" evidence="8">
    <location>
        <position position="15"/>
    </location>
    <ligand>
        <name>Zn(2+)</name>
        <dbReference type="ChEBI" id="CHEBI:29105"/>
    </ligand>
</feature>
<evidence type="ECO:0000256" key="1">
    <source>
        <dbReference type="ARBA" id="ARBA00022478"/>
    </source>
</evidence>
<keyword evidence="2 8" id="KW-0963">Cytoplasm</keyword>
<dbReference type="GO" id="GO:0008270">
    <property type="term" value="F:zinc ion binding"/>
    <property type="evidence" value="ECO:0007669"/>
    <property type="project" value="UniProtKB-UniRule"/>
</dbReference>
<evidence type="ECO:0000256" key="2">
    <source>
        <dbReference type="ARBA" id="ARBA00022490"/>
    </source>
</evidence>
<dbReference type="GO" id="GO:0003899">
    <property type="term" value="F:DNA-directed RNA polymerase activity"/>
    <property type="evidence" value="ECO:0007669"/>
    <property type="project" value="UniProtKB-UniRule"/>
</dbReference>
<comment type="cofactor">
    <cofactor evidence="8">
        <name>Zn(2+)</name>
        <dbReference type="ChEBI" id="CHEBI:29105"/>
    </cofactor>
    <text evidence="8">Binds 1 zinc ion.</text>
</comment>
<proteinExistence type="inferred from homology"/>
<dbReference type="InterPro" id="IPR023464">
    <property type="entry name" value="Rpo12"/>
</dbReference>
<dbReference type="GO" id="GO:0006351">
    <property type="term" value="P:DNA-templated transcription"/>
    <property type="evidence" value="ECO:0007669"/>
    <property type="project" value="UniProtKB-UniRule"/>
</dbReference>
<comment type="function">
    <text evidence="8">DNA-dependent RNA polymerase (RNAP) catalyzes the transcription of DNA into RNA using the four ribonucleoside triphosphates as substrates.</text>
</comment>
<dbReference type="EMBL" id="RXGA01000002">
    <property type="protein sequence ID" value="RWX73812.1"/>
    <property type="molecule type" value="Genomic_DNA"/>
</dbReference>
<keyword evidence="3 8" id="KW-0808">Transferase</keyword>
<dbReference type="EC" id="2.7.7.6" evidence="8"/>
<feature type="binding site" evidence="8">
    <location>
        <position position="32"/>
    </location>
    <ligand>
        <name>Zn(2+)</name>
        <dbReference type="ChEBI" id="CHEBI:29105"/>
    </ligand>
</feature>
<dbReference type="GO" id="GO:0000428">
    <property type="term" value="C:DNA-directed RNA polymerase complex"/>
    <property type="evidence" value="ECO:0007669"/>
    <property type="project" value="UniProtKB-KW"/>
</dbReference>
<dbReference type="GO" id="GO:0005737">
    <property type="term" value="C:cytoplasm"/>
    <property type="evidence" value="ECO:0007669"/>
    <property type="project" value="UniProtKB-SubCell"/>
</dbReference>
<evidence type="ECO:0000313" key="10">
    <source>
        <dbReference type="Proteomes" id="UP000288215"/>
    </source>
</evidence>
<dbReference type="Gene3D" id="2.20.28.30">
    <property type="entry name" value="RNA polymerase ii, chain L"/>
    <property type="match status" value="1"/>
</dbReference>
<evidence type="ECO:0000256" key="3">
    <source>
        <dbReference type="ARBA" id="ARBA00022679"/>
    </source>
</evidence>
<comment type="subunit">
    <text evidence="8">Part of the RNA polymerase complex.</text>
</comment>
<comment type="similarity">
    <text evidence="8">Belongs to the archaeal Rpo12/eukaryotic RPC10 RNA polymerase subunit family.</text>
</comment>